<keyword evidence="3" id="KW-1185">Reference proteome</keyword>
<protein>
    <submittedName>
        <fullName evidence="2">Uncharacterized protein DUF4166</fullName>
    </submittedName>
</protein>
<proteinExistence type="predicted"/>
<dbReference type="Pfam" id="PF13761">
    <property type="entry name" value="DUF4166"/>
    <property type="match status" value="1"/>
</dbReference>
<sequence>MESIYQKALGSEFWKLHPKIQERFGFNSQDHRASIGKGIMEKVWYGRFYTLPFLYIGTWRNIMFPRKGENIPFTIENYAYQDRYGRETVTWVRKFYFNEHLHRFDATMIYSEERNRIVDYLGTHQHLAVDIDLHVDERGGLRLRSGEQRFYEGMIGFRFPLFFSGIADVCEWYDDKKGKFCIEVNVKNETWGPLFGYKGTFDVKYLHVTPEQVPQDVKPKREERRE</sequence>
<dbReference type="OrthoDB" id="2448833at2"/>
<accession>A0A327Y729</accession>
<organism evidence="2 3">
    <name type="scientific">Paranoxybacillus vitaminiphilus</name>
    <dbReference type="NCBI Taxonomy" id="581036"/>
    <lineage>
        <taxon>Bacteria</taxon>
        <taxon>Bacillati</taxon>
        <taxon>Bacillota</taxon>
        <taxon>Bacilli</taxon>
        <taxon>Bacillales</taxon>
        <taxon>Anoxybacillaceae</taxon>
        <taxon>Paranoxybacillus</taxon>
    </lineage>
</organism>
<name>A0A327Y729_9BACL</name>
<dbReference type="RefSeq" id="WP_111646057.1">
    <property type="nucleotide sequence ID" value="NZ_QLMH01000015.1"/>
</dbReference>
<dbReference type="EMBL" id="QLMH01000015">
    <property type="protein sequence ID" value="RAK16883.1"/>
    <property type="molecule type" value="Genomic_DNA"/>
</dbReference>
<evidence type="ECO:0000313" key="3">
    <source>
        <dbReference type="Proteomes" id="UP000248555"/>
    </source>
</evidence>
<comment type="caution">
    <text evidence="2">The sequence shown here is derived from an EMBL/GenBank/DDBJ whole genome shotgun (WGS) entry which is preliminary data.</text>
</comment>
<evidence type="ECO:0000259" key="1">
    <source>
        <dbReference type="Pfam" id="PF13761"/>
    </source>
</evidence>
<reference evidence="2 3" key="1">
    <citation type="submission" date="2018-06" db="EMBL/GenBank/DDBJ databases">
        <title>Genomic Encyclopedia of Type Strains, Phase III (KMG-III): the genomes of soil and plant-associated and newly described type strains.</title>
        <authorList>
            <person name="Whitman W."/>
        </authorList>
    </citation>
    <scope>NUCLEOTIDE SEQUENCE [LARGE SCALE GENOMIC DNA]</scope>
    <source>
        <strain evidence="2 3">CGMCC 1.8979</strain>
    </source>
</reference>
<dbReference type="Proteomes" id="UP000248555">
    <property type="component" value="Unassembled WGS sequence"/>
</dbReference>
<gene>
    <name evidence="2" type="ORF">B0I26_11519</name>
</gene>
<evidence type="ECO:0000313" key="2">
    <source>
        <dbReference type="EMBL" id="RAK16883.1"/>
    </source>
</evidence>
<dbReference type="InterPro" id="IPR025311">
    <property type="entry name" value="DUF4166"/>
</dbReference>
<feature type="domain" description="DUF4166" evidence="1">
    <location>
        <begin position="16"/>
        <end position="201"/>
    </location>
</feature>
<dbReference type="AlphaFoldDB" id="A0A327Y729"/>